<name>A0A2P5FK61_TREOI</name>
<comment type="caution">
    <text evidence="2">The sequence shown here is derived from an EMBL/GenBank/DDBJ whole genome shotgun (WGS) entry which is preliminary data.</text>
</comment>
<reference evidence="3" key="1">
    <citation type="submission" date="2016-06" db="EMBL/GenBank/DDBJ databases">
        <title>Parallel loss of symbiosis genes in relatives of nitrogen-fixing non-legume Parasponia.</title>
        <authorList>
            <person name="Van Velzen R."/>
            <person name="Holmer R."/>
            <person name="Bu F."/>
            <person name="Rutten L."/>
            <person name="Van Zeijl A."/>
            <person name="Liu W."/>
            <person name="Santuari L."/>
            <person name="Cao Q."/>
            <person name="Sharma T."/>
            <person name="Shen D."/>
            <person name="Roswanjaya Y."/>
            <person name="Wardhani T."/>
            <person name="Kalhor M.S."/>
            <person name="Jansen J."/>
            <person name="Van den Hoogen J."/>
            <person name="Gungor B."/>
            <person name="Hartog M."/>
            <person name="Hontelez J."/>
            <person name="Verver J."/>
            <person name="Yang W.-C."/>
            <person name="Schijlen E."/>
            <person name="Repin R."/>
            <person name="Schilthuizen M."/>
            <person name="Schranz E."/>
            <person name="Heidstra R."/>
            <person name="Miyata K."/>
            <person name="Fedorova E."/>
            <person name="Kohlen W."/>
            <person name="Bisseling T."/>
            <person name="Smit S."/>
            <person name="Geurts R."/>
        </authorList>
    </citation>
    <scope>NUCLEOTIDE SEQUENCE [LARGE SCALE GENOMIC DNA]</scope>
    <source>
        <strain evidence="3">cv. RG33-2</strain>
    </source>
</reference>
<feature type="transmembrane region" description="Helical" evidence="1">
    <location>
        <begin position="25"/>
        <end position="48"/>
    </location>
</feature>
<keyword evidence="3" id="KW-1185">Reference proteome</keyword>
<organism evidence="2 3">
    <name type="scientific">Trema orientale</name>
    <name type="common">Charcoal tree</name>
    <name type="synonym">Celtis orientalis</name>
    <dbReference type="NCBI Taxonomy" id="63057"/>
    <lineage>
        <taxon>Eukaryota</taxon>
        <taxon>Viridiplantae</taxon>
        <taxon>Streptophyta</taxon>
        <taxon>Embryophyta</taxon>
        <taxon>Tracheophyta</taxon>
        <taxon>Spermatophyta</taxon>
        <taxon>Magnoliopsida</taxon>
        <taxon>eudicotyledons</taxon>
        <taxon>Gunneridae</taxon>
        <taxon>Pentapetalae</taxon>
        <taxon>rosids</taxon>
        <taxon>fabids</taxon>
        <taxon>Rosales</taxon>
        <taxon>Cannabaceae</taxon>
        <taxon>Trema</taxon>
    </lineage>
</organism>
<sequence>MSRKGSEHRDGFESASFIKRYMDTILVRVSGFHAMLCQLSSLSAYYLLVSLSVRP</sequence>
<evidence type="ECO:0000313" key="3">
    <source>
        <dbReference type="Proteomes" id="UP000237000"/>
    </source>
</evidence>
<evidence type="ECO:0000313" key="2">
    <source>
        <dbReference type="EMBL" id="PON98182.1"/>
    </source>
</evidence>
<evidence type="ECO:0000256" key="1">
    <source>
        <dbReference type="SAM" id="Phobius"/>
    </source>
</evidence>
<protein>
    <submittedName>
        <fullName evidence="2">Uncharacterized protein</fullName>
    </submittedName>
</protein>
<gene>
    <name evidence="2" type="ORF">TorRG33x02_060120</name>
</gene>
<keyword evidence="1" id="KW-1133">Transmembrane helix</keyword>
<dbReference type="InParanoid" id="A0A2P5FK61"/>
<keyword evidence="1" id="KW-0812">Transmembrane</keyword>
<dbReference type="Proteomes" id="UP000237000">
    <property type="component" value="Unassembled WGS sequence"/>
</dbReference>
<dbReference type="AlphaFoldDB" id="A0A2P5FK61"/>
<keyword evidence="1" id="KW-0472">Membrane</keyword>
<proteinExistence type="predicted"/>
<dbReference type="EMBL" id="JXTC01000026">
    <property type="protein sequence ID" value="PON98182.1"/>
    <property type="molecule type" value="Genomic_DNA"/>
</dbReference>
<accession>A0A2P5FK61</accession>